<dbReference type="EMBL" id="OOIL02000001">
    <property type="protein sequence ID" value="VFQ58344.1"/>
    <property type="molecule type" value="Genomic_DNA"/>
</dbReference>
<protein>
    <submittedName>
        <fullName evidence="1">Uncharacterized protein</fullName>
    </submittedName>
</protein>
<reference evidence="1 2" key="1">
    <citation type="submission" date="2018-04" db="EMBL/GenBank/DDBJ databases">
        <authorList>
            <person name="Vogel A."/>
        </authorList>
    </citation>
    <scope>NUCLEOTIDE SEQUENCE [LARGE SCALE GENOMIC DNA]</scope>
</reference>
<accession>A0A484K3V5</accession>
<dbReference type="Proteomes" id="UP000595140">
    <property type="component" value="Unassembled WGS sequence"/>
</dbReference>
<evidence type="ECO:0000313" key="1">
    <source>
        <dbReference type="EMBL" id="VFQ58344.1"/>
    </source>
</evidence>
<evidence type="ECO:0000313" key="2">
    <source>
        <dbReference type="Proteomes" id="UP000595140"/>
    </source>
</evidence>
<organism evidence="1 2">
    <name type="scientific">Cuscuta campestris</name>
    <dbReference type="NCBI Taxonomy" id="132261"/>
    <lineage>
        <taxon>Eukaryota</taxon>
        <taxon>Viridiplantae</taxon>
        <taxon>Streptophyta</taxon>
        <taxon>Embryophyta</taxon>
        <taxon>Tracheophyta</taxon>
        <taxon>Spermatophyta</taxon>
        <taxon>Magnoliopsida</taxon>
        <taxon>eudicotyledons</taxon>
        <taxon>Gunneridae</taxon>
        <taxon>Pentapetalae</taxon>
        <taxon>asterids</taxon>
        <taxon>lamiids</taxon>
        <taxon>Solanales</taxon>
        <taxon>Convolvulaceae</taxon>
        <taxon>Cuscuteae</taxon>
        <taxon>Cuscuta</taxon>
        <taxon>Cuscuta subgen. Grammica</taxon>
        <taxon>Cuscuta sect. Cleistogrammica</taxon>
    </lineage>
</organism>
<name>A0A484K3V5_9ASTE</name>
<keyword evidence="2" id="KW-1185">Reference proteome</keyword>
<gene>
    <name evidence="1" type="ORF">CCAM_LOCUS120</name>
</gene>
<dbReference type="AlphaFoldDB" id="A0A484K3V5"/>
<proteinExistence type="predicted"/>
<sequence>MLPNCARYSKMRAVALIRGSVWEKLSSFSRVLRQPSSARSVKKERALSSLHLNGEASRVPLPMADI</sequence>